<dbReference type="InterPro" id="IPR017853">
    <property type="entry name" value="GH"/>
</dbReference>
<feature type="domain" description="GH18" evidence="6">
    <location>
        <begin position="16"/>
        <end position="368"/>
    </location>
</feature>
<dbReference type="Gene3D" id="3.20.20.80">
    <property type="entry name" value="Glycosidases"/>
    <property type="match status" value="1"/>
</dbReference>
<keyword evidence="5" id="KW-0326">Glycosidase</keyword>
<dbReference type="InterPro" id="IPR050314">
    <property type="entry name" value="Glycosyl_Hydrlase_18"/>
</dbReference>
<evidence type="ECO:0000259" key="6">
    <source>
        <dbReference type="PROSITE" id="PS51910"/>
    </source>
</evidence>
<dbReference type="GO" id="GO:0008061">
    <property type="term" value="F:chitin binding"/>
    <property type="evidence" value="ECO:0007669"/>
    <property type="project" value="InterPro"/>
</dbReference>
<keyword evidence="4" id="KW-0325">Glycoprotein</keyword>
<organism evidence="7 8">
    <name type="scientific">Brassica carinata</name>
    <name type="common">Ethiopian mustard</name>
    <name type="synonym">Abyssinian cabbage</name>
    <dbReference type="NCBI Taxonomy" id="52824"/>
    <lineage>
        <taxon>Eukaryota</taxon>
        <taxon>Viridiplantae</taxon>
        <taxon>Streptophyta</taxon>
        <taxon>Embryophyta</taxon>
        <taxon>Tracheophyta</taxon>
        <taxon>Spermatophyta</taxon>
        <taxon>Magnoliopsida</taxon>
        <taxon>eudicotyledons</taxon>
        <taxon>Gunneridae</taxon>
        <taxon>Pentapetalae</taxon>
        <taxon>rosids</taxon>
        <taxon>malvids</taxon>
        <taxon>Brassicales</taxon>
        <taxon>Brassicaceae</taxon>
        <taxon>Brassiceae</taxon>
        <taxon>Brassica</taxon>
    </lineage>
</organism>
<dbReference type="FunFam" id="3.10.50.10:FF:000003">
    <property type="entry name" value="Class V chitinase CHIT5b"/>
    <property type="match status" value="1"/>
</dbReference>
<dbReference type="Proteomes" id="UP000886595">
    <property type="component" value="Unassembled WGS sequence"/>
</dbReference>
<proteinExistence type="inferred from homology"/>
<keyword evidence="8" id="KW-1185">Reference proteome</keyword>
<dbReference type="EMBL" id="JAAMPC010000002">
    <property type="protein sequence ID" value="KAG2327297.1"/>
    <property type="molecule type" value="Genomic_DNA"/>
</dbReference>
<dbReference type="GO" id="GO:0006032">
    <property type="term" value="P:chitin catabolic process"/>
    <property type="evidence" value="ECO:0007669"/>
    <property type="project" value="TreeGrafter"/>
</dbReference>
<dbReference type="AlphaFoldDB" id="A0A8X8BAV7"/>
<dbReference type="InterPro" id="IPR029070">
    <property type="entry name" value="Chitinase_insertion_sf"/>
</dbReference>
<dbReference type="GO" id="GO:0005975">
    <property type="term" value="P:carbohydrate metabolic process"/>
    <property type="evidence" value="ECO:0007669"/>
    <property type="project" value="InterPro"/>
</dbReference>
<name>A0A8X8BAV7_BRACI</name>
<evidence type="ECO:0000256" key="5">
    <source>
        <dbReference type="ARBA" id="ARBA00023295"/>
    </source>
</evidence>
<evidence type="ECO:0000256" key="2">
    <source>
        <dbReference type="ARBA" id="ARBA00022729"/>
    </source>
</evidence>
<comment type="caution">
    <text evidence="7">The sequence shown here is derived from an EMBL/GenBank/DDBJ whole genome shotgun (WGS) entry which is preliminary data.</text>
</comment>
<evidence type="ECO:0000256" key="3">
    <source>
        <dbReference type="ARBA" id="ARBA00022801"/>
    </source>
</evidence>
<dbReference type="OrthoDB" id="76388at2759"/>
<accession>A0A8X8BAV7</accession>
<dbReference type="PROSITE" id="PS51910">
    <property type="entry name" value="GH18_2"/>
    <property type="match status" value="1"/>
</dbReference>
<dbReference type="GO" id="GO:0004568">
    <property type="term" value="F:chitinase activity"/>
    <property type="evidence" value="ECO:0007669"/>
    <property type="project" value="TreeGrafter"/>
</dbReference>
<evidence type="ECO:0000313" key="7">
    <source>
        <dbReference type="EMBL" id="KAG2327297.1"/>
    </source>
</evidence>
<dbReference type="PANTHER" id="PTHR11177">
    <property type="entry name" value="CHITINASE"/>
    <property type="match status" value="1"/>
</dbReference>
<protein>
    <recommendedName>
        <fullName evidence="6">GH18 domain-containing protein</fullName>
    </recommendedName>
</protein>
<evidence type="ECO:0000256" key="4">
    <source>
        <dbReference type="ARBA" id="ARBA00023180"/>
    </source>
</evidence>
<keyword evidence="3" id="KW-0378">Hydrolase</keyword>
<dbReference type="InterPro" id="IPR011583">
    <property type="entry name" value="Chitinase_II/V-like_cat"/>
</dbReference>
<dbReference type="GO" id="GO:0005576">
    <property type="term" value="C:extracellular region"/>
    <property type="evidence" value="ECO:0007669"/>
    <property type="project" value="TreeGrafter"/>
</dbReference>
<dbReference type="SUPFAM" id="SSF51445">
    <property type="entry name" value="(Trans)glycosidases"/>
    <property type="match status" value="1"/>
</dbReference>
<keyword evidence="2" id="KW-0732">Signal</keyword>
<dbReference type="PANTHER" id="PTHR11177:SF393">
    <property type="entry name" value="CHITINASE-LIKE PROTEIN-RELATED"/>
    <property type="match status" value="1"/>
</dbReference>
<dbReference type="Gene3D" id="3.10.50.10">
    <property type="match status" value="1"/>
</dbReference>
<gene>
    <name evidence="7" type="ORF">Bca52824_010025</name>
</gene>
<comment type="similarity">
    <text evidence="1">Belongs to the glycosyl hydrolase 18 family. Chitinase class V subfamily.</text>
</comment>
<evidence type="ECO:0000313" key="8">
    <source>
        <dbReference type="Proteomes" id="UP000886595"/>
    </source>
</evidence>
<dbReference type="InterPro" id="IPR001223">
    <property type="entry name" value="Glyco_hydro18_cat"/>
</dbReference>
<reference evidence="7 8" key="1">
    <citation type="submission" date="2020-02" db="EMBL/GenBank/DDBJ databases">
        <authorList>
            <person name="Ma Q."/>
            <person name="Huang Y."/>
            <person name="Song X."/>
            <person name="Pei D."/>
        </authorList>
    </citation>
    <scope>NUCLEOTIDE SEQUENCE [LARGE SCALE GENOMIC DNA]</scope>
    <source>
        <strain evidence="7">Sxm20200214</strain>
        <tissue evidence="7">Leaf</tissue>
    </source>
</reference>
<evidence type="ECO:0000256" key="1">
    <source>
        <dbReference type="ARBA" id="ARBA00008682"/>
    </source>
</evidence>
<dbReference type="Pfam" id="PF00704">
    <property type="entry name" value="Glyco_hydro_18"/>
    <property type="match status" value="1"/>
</dbReference>
<sequence>MSTSNDVLASTPSAPDVKAAYWYPYEETLVTDGDKKLSADLIDTSLFTHLFYSEAELNYVTPKITVSSDFPKFAETLLKKNKESDEVEILLSVRIKNADDCTAFGSMIHDPDTRKSFIEESIVVAREFGFAGLDLDWEYPSNDVEMRDFGLLLKEWRSAFEHESQATKRRRLRLTAAVFYTPEYKTIRYDVNAIAESVDWVNLIFYDFYQPASSLVTAPPAALFVPFNQQAPSGNSGLNEWLRSGLPPNKAVFGFSYAGWAWTLEDVNNHGYGAPTKGPAISSNGFITYTAIKKYIDDNGAAMHHDNDVVGDYCYAGTTWIGYDDNQSIVEKVTYANRNGLRGYFGWHVGGDHNCGLSRAANRAWDAAEPITTTTTTT</sequence>
<dbReference type="SUPFAM" id="SSF54556">
    <property type="entry name" value="Chitinase insertion domain"/>
    <property type="match status" value="1"/>
</dbReference>
<dbReference type="SMART" id="SM00636">
    <property type="entry name" value="Glyco_18"/>
    <property type="match status" value="1"/>
</dbReference>